<evidence type="ECO:0000256" key="1">
    <source>
        <dbReference type="PIRSR" id="PIRSR014972-1"/>
    </source>
</evidence>
<dbReference type="PANTHER" id="PTHR36934">
    <property type="entry name" value="BLR0278 PROTEIN"/>
    <property type="match status" value="1"/>
</dbReference>
<dbReference type="OrthoDB" id="6902891at2"/>
<dbReference type="GO" id="GO:0016746">
    <property type="term" value="F:acyltransferase activity"/>
    <property type="evidence" value="ECO:0007669"/>
    <property type="project" value="UniProtKB-KW"/>
</dbReference>
<organism evidence="4 5">
    <name type="scientific">Desulfocucumis palustris</name>
    <dbReference type="NCBI Taxonomy" id="1898651"/>
    <lineage>
        <taxon>Bacteria</taxon>
        <taxon>Bacillati</taxon>
        <taxon>Bacillota</taxon>
        <taxon>Clostridia</taxon>
        <taxon>Eubacteriales</taxon>
        <taxon>Desulfocucumaceae</taxon>
        <taxon>Desulfocucumis</taxon>
    </lineage>
</organism>
<feature type="domain" description="Fluoroacetyl-CoA-specific thioesterase-like" evidence="3">
    <location>
        <begin position="16"/>
        <end position="118"/>
    </location>
</feature>
<dbReference type="Gene3D" id="3.10.129.10">
    <property type="entry name" value="Hotdog Thioesterase"/>
    <property type="match status" value="1"/>
</dbReference>
<dbReference type="Proteomes" id="UP000239549">
    <property type="component" value="Unassembled WGS sequence"/>
</dbReference>
<dbReference type="PIRSF" id="PIRSF014972">
    <property type="entry name" value="FlK"/>
    <property type="match status" value="1"/>
</dbReference>
<feature type="active site" evidence="1">
    <location>
        <position position="35"/>
    </location>
</feature>
<name>A0A2L2XD21_9FIRM</name>
<evidence type="ECO:0000259" key="3">
    <source>
        <dbReference type="Pfam" id="PF22636"/>
    </source>
</evidence>
<evidence type="ECO:0000256" key="2">
    <source>
        <dbReference type="PIRSR" id="PIRSR014972-2"/>
    </source>
</evidence>
<keyword evidence="5" id="KW-1185">Reference proteome</keyword>
<dbReference type="AlphaFoldDB" id="A0A2L2XD21"/>
<protein>
    <submittedName>
        <fullName evidence="4">Dihydrolipoamide acyltransferase</fullName>
    </submittedName>
</protein>
<feature type="binding site" evidence="2">
    <location>
        <position position="62"/>
    </location>
    <ligand>
        <name>substrate</name>
    </ligand>
</feature>
<dbReference type="InterPro" id="IPR054485">
    <property type="entry name" value="FlK-like_dom"/>
</dbReference>
<proteinExistence type="predicted"/>
<keyword evidence="4" id="KW-0012">Acyltransferase</keyword>
<dbReference type="InterPro" id="IPR025540">
    <property type="entry name" value="FlK"/>
</dbReference>
<feature type="active site" evidence="1">
    <location>
        <position position="43"/>
    </location>
</feature>
<gene>
    <name evidence="4" type="ORF">DCCM_0317</name>
</gene>
<dbReference type="EMBL" id="BFAV01000018">
    <property type="protein sequence ID" value="GBF32126.1"/>
    <property type="molecule type" value="Genomic_DNA"/>
</dbReference>
<evidence type="ECO:0000313" key="4">
    <source>
        <dbReference type="EMBL" id="GBF32126.1"/>
    </source>
</evidence>
<accession>A0A2L2XD21</accession>
<dbReference type="PANTHER" id="PTHR36934:SF1">
    <property type="entry name" value="THIOESTERASE DOMAIN-CONTAINING PROTEIN"/>
    <property type="match status" value="1"/>
</dbReference>
<reference evidence="5" key="1">
    <citation type="submission" date="2018-02" db="EMBL/GenBank/DDBJ databases">
        <title>Genome sequence of Desulfocucumis palustris strain NAW-5.</title>
        <authorList>
            <person name="Watanabe M."/>
            <person name="Kojima H."/>
            <person name="Fukui M."/>
        </authorList>
    </citation>
    <scope>NUCLEOTIDE SEQUENCE [LARGE SCALE GENOMIC DNA]</scope>
    <source>
        <strain evidence="5">NAW-5</strain>
    </source>
</reference>
<feature type="binding site" evidence="2">
    <location>
        <position position="113"/>
    </location>
    <ligand>
        <name>substrate</name>
    </ligand>
</feature>
<feature type="binding site" evidence="2">
    <location>
        <position position="62"/>
    </location>
    <ligand>
        <name>CoA</name>
        <dbReference type="ChEBI" id="CHEBI:57287"/>
    </ligand>
</feature>
<dbReference type="RefSeq" id="WP_104370695.1">
    <property type="nucleotide sequence ID" value="NZ_BFAV01000018.1"/>
</dbReference>
<keyword evidence="4" id="KW-0808">Transferase</keyword>
<comment type="caution">
    <text evidence="4">The sequence shown here is derived from an EMBL/GenBank/DDBJ whole genome shotgun (WGS) entry which is preliminary data.</text>
</comment>
<sequence>MSSLVVGIKGEATDVVTDSNTAIAYGSGGVNVFATPAMIGLMEKAALTSVEPHLESGMTTVGTRVEVQHLAATPIGMKVTARSELIEAEGKRLLFRVEVLDEVEVVGRGTHERYVVPEQKFLSRAAGKKK</sequence>
<dbReference type="Pfam" id="PF22636">
    <property type="entry name" value="FlK"/>
    <property type="match status" value="1"/>
</dbReference>
<feature type="active site" evidence="1">
    <location>
        <position position="69"/>
    </location>
</feature>
<dbReference type="InterPro" id="IPR029069">
    <property type="entry name" value="HotDog_dom_sf"/>
</dbReference>
<evidence type="ECO:0000313" key="5">
    <source>
        <dbReference type="Proteomes" id="UP000239549"/>
    </source>
</evidence>
<dbReference type="SUPFAM" id="SSF54637">
    <property type="entry name" value="Thioesterase/thiol ester dehydrase-isomerase"/>
    <property type="match status" value="1"/>
</dbReference>